<dbReference type="EMBL" id="CAUOFW020001176">
    <property type="protein sequence ID" value="CAK9141798.1"/>
    <property type="molecule type" value="Genomic_DNA"/>
</dbReference>
<keyword evidence="6 7" id="KW-0472">Membrane</keyword>
<gene>
    <name evidence="10" type="ORF">ILEXP_LOCUS54659</name>
    <name evidence="9" type="ORF">ILEXP_LOCUS9425</name>
</gene>
<dbReference type="PANTHER" id="PTHR14009">
    <property type="entry name" value="LEUCINE ZIPPER-EF-HAND CONTAINING TRANSMEMBRANE PROTEIN"/>
    <property type="match status" value="1"/>
</dbReference>
<keyword evidence="2 7" id="KW-0812">Transmembrane</keyword>
<keyword evidence="3" id="KW-0999">Mitochondrion inner membrane</keyword>
<feature type="transmembrane region" description="Helical" evidence="7">
    <location>
        <begin position="260"/>
        <end position="283"/>
    </location>
</feature>
<evidence type="ECO:0000256" key="6">
    <source>
        <dbReference type="ARBA" id="ARBA00023136"/>
    </source>
</evidence>
<evidence type="ECO:0000256" key="3">
    <source>
        <dbReference type="ARBA" id="ARBA00022792"/>
    </source>
</evidence>
<reference evidence="9 11" key="1">
    <citation type="submission" date="2024-02" db="EMBL/GenBank/DDBJ databases">
        <authorList>
            <person name="Vignale AGUSTIN F."/>
            <person name="Sosa J E."/>
            <person name="Modenutti C."/>
        </authorList>
    </citation>
    <scope>NUCLEOTIDE SEQUENCE [LARGE SCALE GENOMIC DNA]</scope>
</reference>
<evidence type="ECO:0000313" key="9">
    <source>
        <dbReference type="EMBL" id="CAK9141798.1"/>
    </source>
</evidence>
<feature type="domain" description="Letm1 RBD" evidence="8">
    <location>
        <begin position="245"/>
        <end position="301"/>
    </location>
</feature>
<name>A0ABC8R9X7_9AQUA</name>
<dbReference type="PANTHER" id="PTHR14009:SF31">
    <property type="entry name" value="MITOCHONDRIAL PROTON_CALCIUM EXCHANGER PROTEIN"/>
    <property type="match status" value="1"/>
</dbReference>
<keyword evidence="4 7" id="KW-1133">Transmembrane helix</keyword>
<dbReference type="InterPro" id="IPR044202">
    <property type="entry name" value="LETM1/MDM38-like"/>
</dbReference>
<accession>A0ABC8R9X7</accession>
<comment type="caution">
    <text evidence="9">The sequence shown here is derived from an EMBL/GenBank/DDBJ whole genome shotgun (WGS) entry which is preliminary data.</text>
</comment>
<evidence type="ECO:0000256" key="2">
    <source>
        <dbReference type="ARBA" id="ARBA00022692"/>
    </source>
</evidence>
<sequence>MASRAILRRRKSISDYLNFSARSIQCFQNLCHGQSTQYSEFHSKSPVGNHDLDNKKDGAGVLLANEEVLKFSALALFRRGYCGIKISGYGNGRLQFVSPMEVRLMSQAIRYASTATAGRPDLGSDDEGNEDLVAKRRKEASPEECDQAVEGLSTAKAKAKVKRSQESQKVAKSLLQRVWATFFGIGPALRAVASMSKEDWARKLLHWKHEVVSTLQHYWLGFKLLWADVRISSRLLLKLAGGKSLSRRERQQLTRTTADIFRLVPFAVFIIVPFMEFLLPVFLKLFPNMLPSTFQDKMKEQVLIQLV</sequence>
<comment type="subcellular location">
    <subcellularLocation>
        <location evidence="1">Mitochondrion inner membrane</location>
        <topology evidence="1">Single-pass membrane protein</topology>
    </subcellularLocation>
</comment>
<keyword evidence="11" id="KW-1185">Reference proteome</keyword>
<dbReference type="EMBL" id="CAUOFW020008946">
    <property type="protein sequence ID" value="CAK9184341.1"/>
    <property type="molecule type" value="Genomic_DNA"/>
</dbReference>
<evidence type="ECO:0000313" key="10">
    <source>
        <dbReference type="EMBL" id="CAK9184341.1"/>
    </source>
</evidence>
<dbReference type="Proteomes" id="UP001642360">
    <property type="component" value="Unassembled WGS sequence"/>
</dbReference>
<dbReference type="Pfam" id="PF07766">
    <property type="entry name" value="LETM1_RBD"/>
    <property type="match status" value="1"/>
</dbReference>
<evidence type="ECO:0000256" key="1">
    <source>
        <dbReference type="ARBA" id="ARBA00004434"/>
    </source>
</evidence>
<organism evidence="9 11">
    <name type="scientific">Ilex paraguariensis</name>
    <name type="common">yerba mate</name>
    <dbReference type="NCBI Taxonomy" id="185542"/>
    <lineage>
        <taxon>Eukaryota</taxon>
        <taxon>Viridiplantae</taxon>
        <taxon>Streptophyta</taxon>
        <taxon>Embryophyta</taxon>
        <taxon>Tracheophyta</taxon>
        <taxon>Spermatophyta</taxon>
        <taxon>Magnoliopsida</taxon>
        <taxon>eudicotyledons</taxon>
        <taxon>Gunneridae</taxon>
        <taxon>Pentapetalae</taxon>
        <taxon>asterids</taxon>
        <taxon>campanulids</taxon>
        <taxon>Aquifoliales</taxon>
        <taxon>Aquifoliaceae</taxon>
        <taxon>Ilex</taxon>
    </lineage>
</organism>
<evidence type="ECO:0000256" key="5">
    <source>
        <dbReference type="ARBA" id="ARBA00023128"/>
    </source>
</evidence>
<evidence type="ECO:0000256" key="7">
    <source>
        <dbReference type="SAM" id="Phobius"/>
    </source>
</evidence>
<dbReference type="InterPro" id="IPR033122">
    <property type="entry name" value="LETM1-like_RBD"/>
</dbReference>
<proteinExistence type="predicted"/>
<evidence type="ECO:0000313" key="11">
    <source>
        <dbReference type="Proteomes" id="UP001642360"/>
    </source>
</evidence>
<protein>
    <recommendedName>
        <fullName evidence="8">Letm1 RBD domain-containing protein</fullName>
    </recommendedName>
</protein>
<dbReference type="AlphaFoldDB" id="A0ABC8R9X7"/>
<dbReference type="GO" id="GO:0005743">
    <property type="term" value="C:mitochondrial inner membrane"/>
    <property type="evidence" value="ECO:0007669"/>
    <property type="project" value="UniProtKB-SubCell"/>
</dbReference>
<keyword evidence="5" id="KW-0496">Mitochondrion</keyword>
<evidence type="ECO:0000256" key="4">
    <source>
        <dbReference type="ARBA" id="ARBA00022989"/>
    </source>
</evidence>
<evidence type="ECO:0000259" key="8">
    <source>
        <dbReference type="Pfam" id="PF07766"/>
    </source>
</evidence>